<accession>G7JZW2</accession>
<reference evidence="1 3" key="2">
    <citation type="journal article" date="2014" name="BMC Genomics">
        <title>An improved genome release (version Mt4.0) for the model legume Medicago truncatula.</title>
        <authorList>
            <person name="Tang H."/>
            <person name="Krishnakumar V."/>
            <person name="Bidwell S."/>
            <person name="Rosen B."/>
            <person name="Chan A."/>
            <person name="Zhou S."/>
            <person name="Gentzbittel L."/>
            <person name="Childs K.L."/>
            <person name="Yandell M."/>
            <person name="Gundlach H."/>
            <person name="Mayer K.F."/>
            <person name="Schwartz D.C."/>
            <person name="Town C.D."/>
        </authorList>
    </citation>
    <scope>GENOME REANNOTATION</scope>
    <source>
        <strain evidence="2 3">cv. Jemalong A17</strain>
    </source>
</reference>
<sequence length="50" mass="5506">MLVSSSSLCDVVCLSCFSQVFDRFRLSDQLQSSADPINDFGVIYVADPET</sequence>
<dbReference type="HOGENOM" id="CLU_202096_0_0_1"/>
<keyword evidence="3" id="KW-1185">Reference proteome</keyword>
<reference evidence="2" key="3">
    <citation type="submission" date="2015-04" db="UniProtKB">
        <authorList>
            <consortium name="EnsemblPlants"/>
        </authorList>
    </citation>
    <scope>IDENTIFICATION</scope>
    <source>
        <strain evidence="2">cv. Jemalong A17</strain>
    </source>
</reference>
<dbReference type="AlphaFoldDB" id="G7JZW2"/>
<proteinExistence type="predicted"/>
<evidence type="ECO:0000313" key="3">
    <source>
        <dbReference type="Proteomes" id="UP000002051"/>
    </source>
</evidence>
<name>G7JZW2_MEDTR</name>
<dbReference type="PaxDb" id="3880-AES94416"/>
<organism evidence="1 3">
    <name type="scientific">Medicago truncatula</name>
    <name type="common">Barrel medic</name>
    <name type="synonym">Medicago tribuloides</name>
    <dbReference type="NCBI Taxonomy" id="3880"/>
    <lineage>
        <taxon>Eukaryota</taxon>
        <taxon>Viridiplantae</taxon>
        <taxon>Streptophyta</taxon>
        <taxon>Embryophyta</taxon>
        <taxon>Tracheophyta</taxon>
        <taxon>Spermatophyta</taxon>
        <taxon>Magnoliopsida</taxon>
        <taxon>eudicotyledons</taxon>
        <taxon>Gunneridae</taxon>
        <taxon>Pentapetalae</taxon>
        <taxon>rosids</taxon>
        <taxon>fabids</taxon>
        <taxon>Fabales</taxon>
        <taxon>Fabaceae</taxon>
        <taxon>Papilionoideae</taxon>
        <taxon>50 kb inversion clade</taxon>
        <taxon>NPAAA clade</taxon>
        <taxon>Hologalegina</taxon>
        <taxon>IRL clade</taxon>
        <taxon>Trifolieae</taxon>
        <taxon>Medicago</taxon>
    </lineage>
</organism>
<evidence type="ECO:0000313" key="1">
    <source>
        <dbReference type="EMBL" id="AES94416.1"/>
    </source>
</evidence>
<evidence type="ECO:0000313" key="2">
    <source>
        <dbReference type="EnsemblPlants" id="AES94416"/>
    </source>
</evidence>
<dbReference type="Proteomes" id="UP000002051">
    <property type="component" value="Chromosome 5"/>
</dbReference>
<reference evidence="1 3" key="1">
    <citation type="journal article" date="2011" name="Nature">
        <title>The Medicago genome provides insight into the evolution of rhizobial symbioses.</title>
        <authorList>
            <person name="Young N.D."/>
            <person name="Debelle F."/>
            <person name="Oldroyd G.E."/>
            <person name="Geurts R."/>
            <person name="Cannon S.B."/>
            <person name="Udvardi M.K."/>
            <person name="Benedito V.A."/>
            <person name="Mayer K.F."/>
            <person name="Gouzy J."/>
            <person name="Schoof H."/>
            <person name="Van de Peer Y."/>
            <person name="Proost S."/>
            <person name="Cook D.R."/>
            <person name="Meyers B.C."/>
            <person name="Spannagl M."/>
            <person name="Cheung F."/>
            <person name="De Mita S."/>
            <person name="Krishnakumar V."/>
            <person name="Gundlach H."/>
            <person name="Zhou S."/>
            <person name="Mudge J."/>
            <person name="Bharti A.K."/>
            <person name="Murray J.D."/>
            <person name="Naoumkina M.A."/>
            <person name="Rosen B."/>
            <person name="Silverstein K.A."/>
            <person name="Tang H."/>
            <person name="Rombauts S."/>
            <person name="Zhao P.X."/>
            <person name="Zhou P."/>
            <person name="Barbe V."/>
            <person name="Bardou P."/>
            <person name="Bechner M."/>
            <person name="Bellec A."/>
            <person name="Berger A."/>
            <person name="Berges H."/>
            <person name="Bidwell S."/>
            <person name="Bisseling T."/>
            <person name="Choisne N."/>
            <person name="Couloux A."/>
            <person name="Denny R."/>
            <person name="Deshpande S."/>
            <person name="Dai X."/>
            <person name="Doyle J.J."/>
            <person name="Dudez A.M."/>
            <person name="Farmer A.D."/>
            <person name="Fouteau S."/>
            <person name="Franken C."/>
            <person name="Gibelin C."/>
            <person name="Gish J."/>
            <person name="Goldstein S."/>
            <person name="Gonzalez A.J."/>
            <person name="Green P.J."/>
            <person name="Hallab A."/>
            <person name="Hartog M."/>
            <person name="Hua A."/>
            <person name="Humphray S.J."/>
            <person name="Jeong D.H."/>
            <person name="Jing Y."/>
            <person name="Jocker A."/>
            <person name="Kenton S.M."/>
            <person name="Kim D.J."/>
            <person name="Klee K."/>
            <person name="Lai H."/>
            <person name="Lang C."/>
            <person name="Lin S."/>
            <person name="Macmil S.L."/>
            <person name="Magdelenat G."/>
            <person name="Matthews L."/>
            <person name="McCorrison J."/>
            <person name="Monaghan E.L."/>
            <person name="Mun J.H."/>
            <person name="Najar F.Z."/>
            <person name="Nicholson C."/>
            <person name="Noirot C."/>
            <person name="O'Bleness M."/>
            <person name="Paule C.R."/>
            <person name="Poulain J."/>
            <person name="Prion F."/>
            <person name="Qin B."/>
            <person name="Qu C."/>
            <person name="Retzel E.F."/>
            <person name="Riddle C."/>
            <person name="Sallet E."/>
            <person name="Samain S."/>
            <person name="Samson N."/>
            <person name="Sanders I."/>
            <person name="Saurat O."/>
            <person name="Scarpelli C."/>
            <person name="Schiex T."/>
            <person name="Segurens B."/>
            <person name="Severin A.J."/>
            <person name="Sherrier D.J."/>
            <person name="Shi R."/>
            <person name="Sims S."/>
            <person name="Singer S.R."/>
            <person name="Sinharoy S."/>
            <person name="Sterck L."/>
            <person name="Viollet A."/>
            <person name="Wang B.B."/>
            <person name="Wang K."/>
            <person name="Wang M."/>
            <person name="Wang X."/>
            <person name="Warfsmann J."/>
            <person name="Weissenbach J."/>
            <person name="White D.D."/>
            <person name="White J.D."/>
            <person name="Wiley G.B."/>
            <person name="Wincker P."/>
            <person name="Xing Y."/>
            <person name="Yang L."/>
            <person name="Yao Z."/>
            <person name="Ying F."/>
            <person name="Zhai J."/>
            <person name="Zhou L."/>
            <person name="Zuber A."/>
            <person name="Denarie J."/>
            <person name="Dixon R.A."/>
            <person name="May G.D."/>
            <person name="Schwartz D.C."/>
            <person name="Rogers J."/>
            <person name="Quetier F."/>
            <person name="Town C.D."/>
            <person name="Roe B.A."/>
        </authorList>
    </citation>
    <scope>NUCLEOTIDE SEQUENCE [LARGE SCALE GENOMIC DNA]</scope>
    <source>
        <strain evidence="1">A17</strain>
        <strain evidence="2 3">cv. Jemalong A17</strain>
    </source>
</reference>
<protein>
    <submittedName>
        <fullName evidence="1 2">Uncharacterized protein</fullName>
    </submittedName>
</protein>
<dbReference type="EnsemblPlants" id="AES94416">
    <property type="protein sequence ID" value="AES94416"/>
    <property type="gene ID" value="MTR_5g014200"/>
</dbReference>
<gene>
    <name evidence="1" type="ordered locus">MTR_5g014200</name>
</gene>
<dbReference type="EMBL" id="CM001221">
    <property type="protein sequence ID" value="AES94416.1"/>
    <property type="molecule type" value="Genomic_DNA"/>
</dbReference>